<sequence length="91" mass="10560">MKSGLSKSISNCPEESIRKMQFSYIDSRLYKPFDESKYDQEIEAWEGFHVSNWSDDINSPEPVFVQCDISCEYTKAAARFAVEEHNEDQVP</sequence>
<evidence type="ECO:0000313" key="2">
    <source>
        <dbReference type="Proteomes" id="UP000237000"/>
    </source>
</evidence>
<gene>
    <name evidence="1" type="ORF">TorRG33x02_220420</name>
</gene>
<protein>
    <submittedName>
        <fullName evidence="1">Uncharacterized protein</fullName>
    </submittedName>
</protein>
<keyword evidence="2" id="KW-1185">Reference proteome</keyword>
<proteinExistence type="predicted"/>
<dbReference type="InParanoid" id="A0A2P5E9B2"/>
<dbReference type="Proteomes" id="UP000237000">
    <property type="component" value="Unassembled WGS sequence"/>
</dbReference>
<comment type="caution">
    <text evidence="1">The sequence shown here is derived from an EMBL/GenBank/DDBJ whole genome shotgun (WGS) entry which is preliminary data.</text>
</comment>
<dbReference type="OrthoDB" id="10283798at2759"/>
<dbReference type="EMBL" id="JXTC01000201">
    <property type="protein sequence ID" value="PON82142.1"/>
    <property type="molecule type" value="Genomic_DNA"/>
</dbReference>
<evidence type="ECO:0000313" key="1">
    <source>
        <dbReference type="EMBL" id="PON82142.1"/>
    </source>
</evidence>
<dbReference type="AlphaFoldDB" id="A0A2P5E9B2"/>
<reference evidence="2" key="1">
    <citation type="submission" date="2016-06" db="EMBL/GenBank/DDBJ databases">
        <title>Parallel loss of symbiosis genes in relatives of nitrogen-fixing non-legume Parasponia.</title>
        <authorList>
            <person name="Van Velzen R."/>
            <person name="Holmer R."/>
            <person name="Bu F."/>
            <person name="Rutten L."/>
            <person name="Van Zeijl A."/>
            <person name="Liu W."/>
            <person name="Santuari L."/>
            <person name="Cao Q."/>
            <person name="Sharma T."/>
            <person name="Shen D."/>
            <person name="Roswanjaya Y."/>
            <person name="Wardhani T."/>
            <person name="Kalhor M.S."/>
            <person name="Jansen J."/>
            <person name="Van den Hoogen J."/>
            <person name="Gungor B."/>
            <person name="Hartog M."/>
            <person name="Hontelez J."/>
            <person name="Verver J."/>
            <person name="Yang W.-C."/>
            <person name="Schijlen E."/>
            <person name="Repin R."/>
            <person name="Schilthuizen M."/>
            <person name="Schranz E."/>
            <person name="Heidstra R."/>
            <person name="Miyata K."/>
            <person name="Fedorova E."/>
            <person name="Kohlen W."/>
            <person name="Bisseling T."/>
            <person name="Smit S."/>
            <person name="Geurts R."/>
        </authorList>
    </citation>
    <scope>NUCLEOTIDE SEQUENCE [LARGE SCALE GENOMIC DNA]</scope>
    <source>
        <strain evidence="2">cv. RG33-2</strain>
    </source>
</reference>
<name>A0A2P5E9B2_TREOI</name>
<organism evidence="1 2">
    <name type="scientific">Trema orientale</name>
    <name type="common">Charcoal tree</name>
    <name type="synonym">Celtis orientalis</name>
    <dbReference type="NCBI Taxonomy" id="63057"/>
    <lineage>
        <taxon>Eukaryota</taxon>
        <taxon>Viridiplantae</taxon>
        <taxon>Streptophyta</taxon>
        <taxon>Embryophyta</taxon>
        <taxon>Tracheophyta</taxon>
        <taxon>Spermatophyta</taxon>
        <taxon>Magnoliopsida</taxon>
        <taxon>eudicotyledons</taxon>
        <taxon>Gunneridae</taxon>
        <taxon>Pentapetalae</taxon>
        <taxon>rosids</taxon>
        <taxon>fabids</taxon>
        <taxon>Rosales</taxon>
        <taxon>Cannabaceae</taxon>
        <taxon>Trema</taxon>
    </lineage>
</organism>
<accession>A0A2P5E9B2</accession>